<evidence type="ECO:0000259" key="11">
    <source>
        <dbReference type="PROSITE" id="PS50110"/>
    </source>
</evidence>
<evidence type="ECO:0000256" key="4">
    <source>
        <dbReference type="ARBA" id="ARBA00023015"/>
    </source>
</evidence>
<name>A0ABQ1TSF7_9BACT</name>
<dbReference type="Gene3D" id="2.60.40.10">
    <property type="entry name" value="Immunoglobulins"/>
    <property type="match status" value="1"/>
</dbReference>
<dbReference type="InterPro" id="IPR013783">
    <property type="entry name" value="Ig-like_fold"/>
</dbReference>
<keyword evidence="4" id="KW-0805">Transcription regulation</keyword>
<keyword evidence="12" id="KW-0418">Kinase</keyword>
<dbReference type="PRINTS" id="PR00344">
    <property type="entry name" value="BCTRLSENSOR"/>
</dbReference>
<dbReference type="RefSeq" id="WP_188811876.1">
    <property type="nucleotide sequence ID" value="NZ_BMHT01000002.1"/>
</dbReference>
<protein>
    <recommendedName>
        <fullName evidence="2">histidine kinase</fullName>
        <ecNumber evidence="2">2.7.13.3</ecNumber>
    </recommendedName>
</protein>
<dbReference type="InterPro" id="IPR005467">
    <property type="entry name" value="His_kinase_dom"/>
</dbReference>
<dbReference type="PROSITE" id="PS50109">
    <property type="entry name" value="HIS_KIN"/>
    <property type="match status" value="1"/>
</dbReference>
<dbReference type="Pfam" id="PF02518">
    <property type="entry name" value="HATPase_c"/>
    <property type="match status" value="1"/>
</dbReference>
<evidence type="ECO:0000256" key="6">
    <source>
        <dbReference type="ARBA" id="ARBA00023163"/>
    </source>
</evidence>
<evidence type="ECO:0000259" key="9">
    <source>
        <dbReference type="PROSITE" id="PS01124"/>
    </source>
</evidence>
<dbReference type="GO" id="GO:0016301">
    <property type="term" value="F:kinase activity"/>
    <property type="evidence" value="ECO:0007669"/>
    <property type="project" value="UniProtKB-KW"/>
</dbReference>
<dbReference type="SUPFAM" id="SSF46689">
    <property type="entry name" value="Homeodomain-like"/>
    <property type="match status" value="1"/>
</dbReference>
<evidence type="ECO:0000313" key="13">
    <source>
        <dbReference type="Proteomes" id="UP000632273"/>
    </source>
</evidence>
<evidence type="ECO:0000256" key="5">
    <source>
        <dbReference type="ARBA" id="ARBA00023125"/>
    </source>
</evidence>
<evidence type="ECO:0000256" key="8">
    <source>
        <dbReference type="SAM" id="Coils"/>
    </source>
</evidence>
<gene>
    <name evidence="12" type="ORF">GCM10011383_10980</name>
</gene>
<dbReference type="InterPro" id="IPR015943">
    <property type="entry name" value="WD40/YVTN_repeat-like_dom_sf"/>
</dbReference>
<dbReference type="SUPFAM" id="SSF63829">
    <property type="entry name" value="Calcium-dependent phosphotriesterase"/>
    <property type="match status" value="2"/>
</dbReference>
<dbReference type="CDD" id="cd17574">
    <property type="entry name" value="REC_OmpR"/>
    <property type="match status" value="1"/>
</dbReference>
<feature type="domain" description="HTH araC/xylS-type" evidence="9">
    <location>
        <begin position="1353"/>
        <end position="1452"/>
    </location>
</feature>
<dbReference type="InterPro" id="IPR011110">
    <property type="entry name" value="Reg_prop"/>
</dbReference>
<dbReference type="InterPro" id="IPR036097">
    <property type="entry name" value="HisK_dim/P_sf"/>
</dbReference>
<dbReference type="InterPro" id="IPR001789">
    <property type="entry name" value="Sig_transdc_resp-reg_receiver"/>
</dbReference>
<dbReference type="SMART" id="SM00388">
    <property type="entry name" value="HisKA"/>
    <property type="match status" value="1"/>
</dbReference>
<dbReference type="Pfam" id="PF07495">
    <property type="entry name" value="Y_Y_Y"/>
    <property type="match status" value="1"/>
</dbReference>
<dbReference type="Pfam" id="PF00512">
    <property type="entry name" value="HisKA"/>
    <property type="match status" value="1"/>
</dbReference>
<dbReference type="PROSITE" id="PS01124">
    <property type="entry name" value="HTH_ARAC_FAMILY_2"/>
    <property type="match status" value="1"/>
</dbReference>
<dbReference type="InterPro" id="IPR011006">
    <property type="entry name" value="CheY-like_superfamily"/>
</dbReference>
<dbReference type="Proteomes" id="UP000632273">
    <property type="component" value="Unassembled WGS sequence"/>
</dbReference>
<dbReference type="Gene3D" id="3.40.50.2300">
    <property type="match status" value="1"/>
</dbReference>
<dbReference type="InterPro" id="IPR003661">
    <property type="entry name" value="HisK_dim/P_dom"/>
</dbReference>
<comment type="catalytic activity">
    <reaction evidence="1">
        <text>ATP + protein L-histidine = ADP + protein N-phospho-L-histidine.</text>
        <dbReference type="EC" id="2.7.13.3"/>
    </reaction>
</comment>
<dbReference type="SUPFAM" id="SSF52172">
    <property type="entry name" value="CheY-like"/>
    <property type="match status" value="1"/>
</dbReference>
<proteinExistence type="predicted"/>
<keyword evidence="8" id="KW-0175">Coiled coil</keyword>
<feature type="domain" description="Histidine kinase" evidence="10">
    <location>
        <begin position="922"/>
        <end position="1154"/>
    </location>
</feature>
<keyword evidence="3 7" id="KW-0597">Phosphoprotein</keyword>
<dbReference type="InterPro" id="IPR018060">
    <property type="entry name" value="HTH_AraC"/>
</dbReference>
<keyword evidence="6" id="KW-0804">Transcription</keyword>
<keyword evidence="13" id="KW-1185">Reference proteome</keyword>
<dbReference type="Gene3D" id="3.30.565.10">
    <property type="entry name" value="Histidine kinase-like ATPase, C-terminal domain"/>
    <property type="match status" value="1"/>
</dbReference>
<dbReference type="SUPFAM" id="SSF55874">
    <property type="entry name" value="ATPase domain of HSP90 chaperone/DNA topoisomerase II/histidine kinase"/>
    <property type="match status" value="1"/>
</dbReference>
<organism evidence="12 13">
    <name type="scientific">Hymenobacter cavernae</name>
    <dbReference type="NCBI Taxonomy" id="2044852"/>
    <lineage>
        <taxon>Bacteria</taxon>
        <taxon>Pseudomonadati</taxon>
        <taxon>Bacteroidota</taxon>
        <taxon>Cytophagia</taxon>
        <taxon>Cytophagales</taxon>
        <taxon>Hymenobacteraceae</taxon>
        <taxon>Hymenobacter</taxon>
    </lineage>
</organism>
<keyword evidence="12" id="KW-0808">Transferase</keyword>
<dbReference type="Pfam" id="PF00072">
    <property type="entry name" value="Response_reg"/>
    <property type="match status" value="1"/>
</dbReference>
<dbReference type="PROSITE" id="PS50110">
    <property type="entry name" value="RESPONSE_REGULATORY"/>
    <property type="match status" value="1"/>
</dbReference>
<dbReference type="Gene3D" id="2.130.10.10">
    <property type="entry name" value="YVTN repeat-like/Quinoprotein amine dehydrogenase"/>
    <property type="match status" value="3"/>
</dbReference>
<sequence length="1464" mass="163732">MCLGNSYFLSSEQQVQTFAHSSLSLSAEHKPEASPQRLAWVFVRVVCALLLGWHHQPALAQCDPAEFRFEHLTVNDGLSHSDAMTVTQDHAGFIWVGTNRGIDRYDGYGLKKYFLPVNTLNGLSSNRIKVLHVDRAGHLWVGSESAGLSLYDADHDRFVNVSAHYATPVSRQLLRVLGQSHVTALASDSLGRLWIGTARQGAFVLDLGQADQLTIRQIPLAGTKSTAYHVTSLGVDAQGQVWLGTSDAGLRTLTASRTLPSALLAQPTALANTPILALHLDRRGDLWLGADQQVLWVSAQNRRAGNLGASYALPQTYQELQTIYLDSFGRLWIGTNFGLHVWAAAPAQAAAPPIRLNQPTLLLPLDNAPFSINSERVHQVFEDQNHILWLAASAGGLNKVDLYQKPFRYLRRQQTDQPTLPNNYINAIYKEEAHNLLWIGTRNGFSCYDPAKKTYRNYLYLSWKLPTSTSGVDVSTITQASDGALWFGTRNNGVTRLERHRGHDSLKTFPALPANLGWKNAVVEDLAEDRHGTMWVATFGSGISQFSSTGQFRKHYHTGNSALPTNSFTYLLYDRTQDVLWASTRDAGLLKLRVSADSLVLLKQFQYEANNPHSLSVNYTWPLFQDRQGTLWIGTIGGGLHHLATDARGQEVVQRDKQWLPESDIESILPDEDGNLWLGGMGLYCFNPTTRQYLHYDVADGLQSNSFKIGSACRAQDGTLYFGGINGITYLNPRAIKPNPFPPVVQITGLRITNQPVVVGDTINGRVLLTKAFTNAQTIDIKANENDFAIEFVGLNYANPRKHRYAYRLVGYNGSWVYPALGQRTASFANLPPGDYTFMVKASNGDGVWSKQPAVLHFVVLPPWWKTWWAYLLYATVVVGTLAFYRRMEMAQQALQNKLALEKALVEKEKELTDLKLDFFTNVSHELRTPLTLILGPMEELLSALRPVDGQRNKVMLMHRQTRKLLDLVNQLLDFRKVESGKVPLRASYGDMVSFLTEVFLIFRLKAEERHLDYTLEAPDEAISLYFDRSKLEVVLTNLLANAFKYTAEGGKVRVAMQVVGSAQQNAVIRQGNLLDNYLRIEVQDCGMGMKPEVLDKIFDVYFQAPQTENLRMVGTGIGLSLVKQFVERHSGHVLVQSQEGVGTTFTLHLPLGRAHLAPADLQTDTPDSDLAMADASFTVDLGSQSDGTATLPPIPLSASGQGPCQLLLVEDNDEVRRYLQQLFETDFVVTTAADGLEGWEKALTLLPDLIISDVMMPHSDGLELCRKVKQHPKTLHIPVVLLTARTAAMHEQEGLEHGADDYIAKPFNAKLLQVKVITLLQNRDKMREYYQRQILLEPTEVTVPDADKAFLEKAMRIAEANLAEPEFNVQVLVREMGMSQSVFYRRLKGITGQSVVEFIRDVRMKRAAQLLAHTQLRISEIAYQVGIDDSKYFRKTFQKIYNMAPSEYAKQHRTSSTPEHIEY</sequence>
<dbReference type="SMART" id="SM00342">
    <property type="entry name" value="HTH_ARAC"/>
    <property type="match status" value="1"/>
</dbReference>
<dbReference type="InterPro" id="IPR011123">
    <property type="entry name" value="Y_Y_Y"/>
</dbReference>
<dbReference type="InterPro" id="IPR036890">
    <property type="entry name" value="HATPase_C_sf"/>
</dbReference>
<evidence type="ECO:0000256" key="7">
    <source>
        <dbReference type="PROSITE-ProRule" id="PRU00169"/>
    </source>
</evidence>
<feature type="domain" description="Response regulatory" evidence="11">
    <location>
        <begin position="1206"/>
        <end position="1321"/>
    </location>
</feature>
<dbReference type="SMART" id="SM00448">
    <property type="entry name" value="REC"/>
    <property type="match status" value="1"/>
</dbReference>
<dbReference type="PROSITE" id="PS00041">
    <property type="entry name" value="HTH_ARAC_FAMILY_1"/>
    <property type="match status" value="1"/>
</dbReference>
<evidence type="ECO:0000256" key="3">
    <source>
        <dbReference type="ARBA" id="ARBA00022553"/>
    </source>
</evidence>
<feature type="modified residue" description="4-aspartylphosphate" evidence="7">
    <location>
        <position position="1254"/>
    </location>
</feature>
<evidence type="ECO:0000256" key="1">
    <source>
        <dbReference type="ARBA" id="ARBA00000085"/>
    </source>
</evidence>
<feature type="coiled-coil region" evidence="8">
    <location>
        <begin position="891"/>
        <end position="918"/>
    </location>
</feature>
<dbReference type="InterPro" id="IPR004358">
    <property type="entry name" value="Sig_transdc_His_kin-like_C"/>
</dbReference>
<dbReference type="PANTHER" id="PTHR43547:SF2">
    <property type="entry name" value="HYBRID SIGNAL TRANSDUCTION HISTIDINE KINASE C"/>
    <property type="match status" value="1"/>
</dbReference>
<dbReference type="InterPro" id="IPR018062">
    <property type="entry name" value="HTH_AraC-typ_CS"/>
</dbReference>
<comment type="caution">
    <text evidence="12">The sequence shown here is derived from an EMBL/GenBank/DDBJ whole genome shotgun (WGS) entry which is preliminary data.</text>
</comment>
<evidence type="ECO:0000256" key="2">
    <source>
        <dbReference type="ARBA" id="ARBA00012438"/>
    </source>
</evidence>
<dbReference type="SMART" id="SM00387">
    <property type="entry name" value="HATPase_c"/>
    <property type="match status" value="1"/>
</dbReference>
<evidence type="ECO:0000313" key="12">
    <source>
        <dbReference type="EMBL" id="GGF01894.1"/>
    </source>
</evidence>
<dbReference type="InterPro" id="IPR009057">
    <property type="entry name" value="Homeodomain-like_sf"/>
</dbReference>
<dbReference type="SUPFAM" id="SSF47384">
    <property type="entry name" value="Homodimeric domain of signal transducing histidine kinase"/>
    <property type="match status" value="1"/>
</dbReference>
<dbReference type="PANTHER" id="PTHR43547">
    <property type="entry name" value="TWO-COMPONENT HISTIDINE KINASE"/>
    <property type="match status" value="1"/>
</dbReference>
<dbReference type="Gene3D" id="1.10.10.60">
    <property type="entry name" value="Homeodomain-like"/>
    <property type="match status" value="2"/>
</dbReference>
<evidence type="ECO:0000259" key="10">
    <source>
        <dbReference type="PROSITE" id="PS50109"/>
    </source>
</evidence>
<keyword evidence="5" id="KW-0238">DNA-binding</keyword>
<dbReference type="Gene3D" id="1.10.287.130">
    <property type="match status" value="1"/>
</dbReference>
<accession>A0ABQ1TSF7</accession>
<dbReference type="Pfam" id="PF12833">
    <property type="entry name" value="HTH_18"/>
    <property type="match status" value="1"/>
</dbReference>
<dbReference type="EMBL" id="BMHT01000002">
    <property type="protein sequence ID" value="GGF01894.1"/>
    <property type="molecule type" value="Genomic_DNA"/>
</dbReference>
<dbReference type="EC" id="2.7.13.3" evidence="2"/>
<dbReference type="InterPro" id="IPR003594">
    <property type="entry name" value="HATPase_dom"/>
</dbReference>
<reference evidence="13" key="1">
    <citation type="journal article" date="2019" name="Int. J. Syst. Evol. Microbiol.">
        <title>The Global Catalogue of Microorganisms (GCM) 10K type strain sequencing project: providing services to taxonomists for standard genome sequencing and annotation.</title>
        <authorList>
            <consortium name="The Broad Institute Genomics Platform"/>
            <consortium name="The Broad Institute Genome Sequencing Center for Infectious Disease"/>
            <person name="Wu L."/>
            <person name="Ma J."/>
        </authorList>
    </citation>
    <scope>NUCLEOTIDE SEQUENCE [LARGE SCALE GENOMIC DNA]</scope>
    <source>
        <strain evidence="13">CGMCC 1.15197</strain>
    </source>
</reference>
<dbReference type="CDD" id="cd00082">
    <property type="entry name" value="HisKA"/>
    <property type="match status" value="1"/>
</dbReference>
<dbReference type="Pfam" id="PF07494">
    <property type="entry name" value="Reg_prop"/>
    <property type="match status" value="3"/>
</dbReference>